<keyword evidence="2" id="KW-1185">Reference proteome</keyword>
<dbReference type="Proteomes" id="UP001590950">
    <property type="component" value="Unassembled WGS sequence"/>
</dbReference>
<protein>
    <recommendedName>
        <fullName evidence="3">NB-ARC domain-containing protein</fullName>
    </recommendedName>
</protein>
<sequence>MPSLKPFKDDLLGIGHSLLAIATETEKTAERFNKDKSTLDDRGRYYQFNVIQGLEDIGLEQSTRKNVVIAATDRYLESQAVFKQMRAFGNSLAVRQNFGPYSNLPHPPPPSFRNKHFDVPRNASSVFTGREEICEQLHARCLASSISHTRGQQKRYVIHGLGGSGKTQVCLKFAEDHREEFWGVFWVDASSTESLERGYLQVAKVCGLEANVDVARGWLSNIPELWALIVDNADDPRLDLSPYFPVGNRGIILITSRNPESTVHATVGSYELGAMSMDEAVTLMLKTAGVYDLSTQLTRETAKPVVQTLGCLALAITQAGAVIRQGRCRIDEYRTLYAQRRKELLSQKAIQGGDSYRYTVYTTWEVSRQMIEEISSEAGQYALELLQVFSFLHYEGISEEIFSRAHNALRNRCDRSQLRIRVATLSLSSHNILACAFPSMPISTNLIGLT</sequence>
<name>A0ABR4ACG6_9LECA</name>
<evidence type="ECO:0000313" key="2">
    <source>
        <dbReference type="Proteomes" id="UP001590950"/>
    </source>
</evidence>
<dbReference type="PANTHER" id="PTHR35205">
    <property type="entry name" value="NB-ARC AND TPR DOMAIN PROTEIN"/>
    <property type="match status" value="1"/>
</dbReference>
<dbReference type="InterPro" id="IPR027417">
    <property type="entry name" value="P-loop_NTPase"/>
</dbReference>
<dbReference type="PANTHER" id="PTHR35205:SF1">
    <property type="entry name" value="ZU5 DOMAIN-CONTAINING PROTEIN"/>
    <property type="match status" value="1"/>
</dbReference>
<reference evidence="1 2" key="1">
    <citation type="submission" date="2024-09" db="EMBL/GenBank/DDBJ databases">
        <title>Rethinking Asexuality: The Enigmatic Case of Functional Sexual Genes in Lepraria (Stereocaulaceae).</title>
        <authorList>
            <person name="Doellman M."/>
            <person name="Sun Y."/>
            <person name="Barcenas-Pena A."/>
            <person name="Lumbsch H.T."/>
            <person name="Grewe F."/>
        </authorList>
    </citation>
    <scope>NUCLEOTIDE SEQUENCE [LARGE SCALE GENOMIC DNA]</scope>
    <source>
        <strain evidence="1 2">Mercado 3170</strain>
    </source>
</reference>
<organism evidence="1 2">
    <name type="scientific">Stereocaulon virgatum</name>
    <dbReference type="NCBI Taxonomy" id="373712"/>
    <lineage>
        <taxon>Eukaryota</taxon>
        <taxon>Fungi</taxon>
        <taxon>Dikarya</taxon>
        <taxon>Ascomycota</taxon>
        <taxon>Pezizomycotina</taxon>
        <taxon>Lecanoromycetes</taxon>
        <taxon>OSLEUM clade</taxon>
        <taxon>Lecanoromycetidae</taxon>
        <taxon>Lecanorales</taxon>
        <taxon>Lecanorineae</taxon>
        <taxon>Stereocaulaceae</taxon>
        <taxon>Stereocaulon</taxon>
    </lineage>
</organism>
<evidence type="ECO:0000313" key="1">
    <source>
        <dbReference type="EMBL" id="KAL2043537.1"/>
    </source>
</evidence>
<dbReference type="Gene3D" id="3.40.50.300">
    <property type="entry name" value="P-loop containing nucleotide triphosphate hydrolases"/>
    <property type="match status" value="1"/>
</dbReference>
<comment type="caution">
    <text evidence="1">The sequence shown here is derived from an EMBL/GenBank/DDBJ whole genome shotgun (WGS) entry which is preliminary data.</text>
</comment>
<gene>
    <name evidence="1" type="ORF">N7G274_003844</name>
</gene>
<evidence type="ECO:0008006" key="3">
    <source>
        <dbReference type="Google" id="ProtNLM"/>
    </source>
</evidence>
<dbReference type="SUPFAM" id="SSF52540">
    <property type="entry name" value="P-loop containing nucleoside triphosphate hydrolases"/>
    <property type="match status" value="1"/>
</dbReference>
<dbReference type="EMBL" id="JBEFKJ010000011">
    <property type="protein sequence ID" value="KAL2043537.1"/>
    <property type="molecule type" value="Genomic_DNA"/>
</dbReference>
<proteinExistence type="predicted"/>
<accession>A0ABR4ACG6</accession>